<feature type="domain" description="Xylose isomerase-like TIM barrel" evidence="1">
    <location>
        <begin position="93"/>
        <end position="261"/>
    </location>
</feature>
<name>A0AAE3H9K1_9EURY</name>
<evidence type="ECO:0000313" key="3">
    <source>
        <dbReference type="Proteomes" id="UP001206983"/>
    </source>
</evidence>
<gene>
    <name evidence="2" type="ORF">PV02_04650</name>
</gene>
<evidence type="ECO:0000259" key="1">
    <source>
        <dbReference type="Pfam" id="PF01261"/>
    </source>
</evidence>
<dbReference type="Proteomes" id="UP001206983">
    <property type="component" value="Unassembled WGS sequence"/>
</dbReference>
<dbReference type="SUPFAM" id="SSF51658">
    <property type="entry name" value="Xylose isomerase-like"/>
    <property type="match status" value="1"/>
</dbReference>
<dbReference type="InterPro" id="IPR036237">
    <property type="entry name" value="Xyl_isomerase-like_sf"/>
</dbReference>
<dbReference type="GO" id="GO:0016853">
    <property type="term" value="F:isomerase activity"/>
    <property type="evidence" value="ECO:0007669"/>
    <property type="project" value="UniProtKB-KW"/>
</dbReference>
<dbReference type="AlphaFoldDB" id="A0AAE3H9K1"/>
<reference evidence="2 3" key="1">
    <citation type="journal article" date="2011" name="Appl. Environ. Microbiol.">
        <title>Methanogenic archaea isolated from Taiwan's Chelungpu fault.</title>
        <authorList>
            <person name="Wu S.Y."/>
            <person name="Lai M.C."/>
        </authorList>
    </citation>
    <scope>NUCLEOTIDE SEQUENCE [LARGE SCALE GENOMIC DNA]</scope>
    <source>
        <strain evidence="2 3">St545Mb</strain>
    </source>
</reference>
<proteinExistence type="predicted"/>
<keyword evidence="3" id="KW-1185">Reference proteome</keyword>
<protein>
    <submittedName>
        <fullName evidence="2">Sugar phosphate isomerase</fullName>
    </submittedName>
</protein>
<dbReference type="Pfam" id="PF01261">
    <property type="entry name" value="AP_endonuc_2"/>
    <property type="match status" value="1"/>
</dbReference>
<dbReference type="EMBL" id="JTEO01000004">
    <property type="protein sequence ID" value="MCQ6962460.1"/>
    <property type="molecule type" value="Genomic_DNA"/>
</dbReference>
<keyword evidence="2" id="KW-0413">Isomerase</keyword>
<dbReference type="Gene3D" id="3.20.20.150">
    <property type="entry name" value="Divalent-metal-dependent TIM barrel enzymes"/>
    <property type="match status" value="1"/>
</dbReference>
<evidence type="ECO:0000313" key="2">
    <source>
        <dbReference type="EMBL" id="MCQ6962460.1"/>
    </source>
</evidence>
<accession>A0AAE3H9K1</accession>
<organism evidence="2 3">
    <name type="scientific">Methanolobus chelungpuianus</name>
    <dbReference type="NCBI Taxonomy" id="502115"/>
    <lineage>
        <taxon>Archaea</taxon>
        <taxon>Methanobacteriati</taxon>
        <taxon>Methanobacteriota</taxon>
        <taxon>Stenosarchaea group</taxon>
        <taxon>Methanomicrobia</taxon>
        <taxon>Methanosarcinales</taxon>
        <taxon>Methanosarcinaceae</taxon>
        <taxon>Methanolobus</taxon>
    </lineage>
</organism>
<dbReference type="InterPro" id="IPR013022">
    <property type="entry name" value="Xyl_isomerase-like_TIM-brl"/>
</dbReference>
<comment type="caution">
    <text evidence="2">The sequence shown here is derived from an EMBL/GenBank/DDBJ whole genome shotgun (WGS) entry which is preliminary data.</text>
</comment>
<sequence>MKELMNLSTYAVELDIFDSDWGKVEGFLARHRLDGLELYVDQSTLTEGIPSRLIQGAHLPYWMGRHRAWVDDKAFSCGIDDSEKIYLFGGLSRDEVVGSFSRAMGNAHSLGAAYGVFHVAYVELEHVFTRSFNCTDRDVMATTAEFLNEAVRSFPNEEPPVRLFFENLWWPGLTFLDPETVTYFTELLDFDNWAFVLDVGHLMAATMQCTREEDAVDTVLEVLSRHSDDLIDRIEGMHFHCSLSGEYMRGGLGMDMPEGFGELPFYDRLGKVMQIVERMDQHMPFTHERCADIVDYVRPDYLTHEFILQDLLSTDHKLSTQRAALASGTYRDLKR</sequence>
<dbReference type="RefSeq" id="WP_256622235.1">
    <property type="nucleotide sequence ID" value="NZ_JTEO01000004.1"/>
</dbReference>